<evidence type="ECO:0000313" key="6">
    <source>
        <dbReference type="EMBL" id="MQS45954.1"/>
    </source>
</evidence>
<feature type="transmembrane region" description="Helical" evidence="5">
    <location>
        <begin position="197"/>
        <end position="215"/>
    </location>
</feature>
<dbReference type="EMBL" id="VDFM01000002">
    <property type="protein sequence ID" value="MQS51783.1"/>
    <property type="molecule type" value="Genomic_DNA"/>
</dbReference>
<feature type="transmembrane region" description="Helical" evidence="5">
    <location>
        <begin position="275"/>
        <end position="298"/>
    </location>
</feature>
<evidence type="ECO:0000256" key="2">
    <source>
        <dbReference type="ARBA" id="ARBA00022692"/>
    </source>
</evidence>
<feature type="transmembrane region" description="Helical" evidence="5">
    <location>
        <begin position="130"/>
        <end position="149"/>
    </location>
</feature>
<dbReference type="PIRSF" id="PIRSF006060">
    <property type="entry name" value="AA_transporter"/>
    <property type="match status" value="1"/>
</dbReference>
<organism evidence="7 8">
    <name type="scientific">Companilactobacillus mishanensis</name>
    <dbReference type="NCBI Taxonomy" id="2486008"/>
    <lineage>
        <taxon>Bacteria</taxon>
        <taxon>Bacillati</taxon>
        <taxon>Bacillota</taxon>
        <taxon>Bacilli</taxon>
        <taxon>Lactobacillales</taxon>
        <taxon>Lactobacillaceae</taxon>
        <taxon>Companilactobacillus</taxon>
    </lineage>
</organism>
<gene>
    <name evidence="7" type="ORF">FHL02_01985</name>
    <name evidence="6" type="ORF">FHL03_10705</name>
</gene>
<evidence type="ECO:0000256" key="1">
    <source>
        <dbReference type="ARBA" id="ARBA00004141"/>
    </source>
</evidence>
<feature type="transmembrane region" description="Helical" evidence="5">
    <location>
        <begin position="360"/>
        <end position="380"/>
    </location>
</feature>
<reference evidence="8 9" key="1">
    <citation type="journal article" date="2019" name="Syst. Appl. Microbiol.">
        <title>Polyphasic characterization of two novel Lactobacillus spp. isolated from blown salami packages: Description of Lactobacillus halodurans sp. nov. and Lactobacillus salsicarnum sp. nov.</title>
        <authorList>
            <person name="Schuster J.A."/>
            <person name="Klingl A."/>
            <person name="Vogel R.F."/>
            <person name="Ehrmann M.A."/>
        </authorList>
    </citation>
    <scope>NUCLEOTIDE SEQUENCE [LARGE SCALE GENOMIC DNA]</scope>
    <source>
        <strain evidence="6 9">TMW 1.2098</strain>
        <strain evidence="7 8">TMW 1.2118</strain>
    </source>
</reference>
<dbReference type="InterPro" id="IPR050598">
    <property type="entry name" value="AminoAcid_Transporter"/>
</dbReference>
<evidence type="ECO:0000313" key="7">
    <source>
        <dbReference type="EMBL" id="MQS51783.1"/>
    </source>
</evidence>
<dbReference type="InterPro" id="IPR002293">
    <property type="entry name" value="AA/rel_permease1"/>
</dbReference>
<dbReference type="AlphaFoldDB" id="A0A5P0ZFG0"/>
<evidence type="ECO:0000256" key="5">
    <source>
        <dbReference type="SAM" id="Phobius"/>
    </source>
</evidence>
<evidence type="ECO:0000256" key="4">
    <source>
        <dbReference type="ARBA" id="ARBA00023136"/>
    </source>
</evidence>
<accession>A0A5P0ZFG0</accession>
<comment type="subcellular location">
    <subcellularLocation>
        <location evidence="1">Membrane</location>
        <topology evidence="1">Multi-pass membrane protein</topology>
    </subcellularLocation>
</comment>
<keyword evidence="2 5" id="KW-0812">Transmembrane</keyword>
<dbReference type="RefSeq" id="WP_153381950.1">
    <property type="nucleotide sequence ID" value="NZ_VDFL01000002.1"/>
</dbReference>
<evidence type="ECO:0000256" key="3">
    <source>
        <dbReference type="ARBA" id="ARBA00022989"/>
    </source>
</evidence>
<feature type="transmembrane region" description="Helical" evidence="5">
    <location>
        <begin position="14"/>
        <end position="36"/>
    </location>
</feature>
<dbReference type="Gene3D" id="1.20.1740.10">
    <property type="entry name" value="Amino acid/polyamine transporter I"/>
    <property type="match status" value="1"/>
</dbReference>
<dbReference type="PANTHER" id="PTHR11785">
    <property type="entry name" value="AMINO ACID TRANSPORTER"/>
    <property type="match status" value="1"/>
</dbReference>
<dbReference type="GO" id="GO:0015179">
    <property type="term" value="F:L-amino acid transmembrane transporter activity"/>
    <property type="evidence" value="ECO:0007669"/>
    <property type="project" value="TreeGrafter"/>
</dbReference>
<evidence type="ECO:0000313" key="8">
    <source>
        <dbReference type="Proteomes" id="UP000380386"/>
    </source>
</evidence>
<reference evidence="6" key="2">
    <citation type="submission" date="2019-05" db="EMBL/GenBank/DDBJ databases">
        <authorList>
            <person name="Schuster J.A."/>
            <person name="Ehrmann M.A."/>
        </authorList>
    </citation>
    <scope>NUCLEOTIDE SEQUENCE</scope>
    <source>
        <strain evidence="6">TMW 1.2098</strain>
    </source>
</reference>
<proteinExistence type="predicted"/>
<protein>
    <submittedName>
        <fullName evidence="7">APC family permease</fullName>
    </submittedName>
</protein>
<dbReference type="Pfam" id="PF13520">
    <property type="entry name" value="AA_permease_2"/>
    <property type="match status" value="1"/>
</dbReference>
<dbReference type="Proteomes" id="UP000380386">
    <property type="component" value="Unassembled WGS sequence"/>
</dbReference>
<feature type="transmembrane region" description="Helical" evidence="5">
    <location>
        <begin position="161"/>
        <end position="177"/>
    </location>
</feature>
<comment type="caution">
    <text evidence="7">The sequence shown here is derived from an EMBL/GenBank/DDBJ whole genome shotgun (WGS) entry which is preliminary data.</text>
</comment>
<feature type="transmembrane region" description="Helical" evidence="5">
    <location>
        <begin position="333"/>
        <end position="354"/>
    </location>
</feature>
<dbReference type="PANTHER" id="PTHR11785:SF512">
    <property type="entry name" value="SOBREMESA, ISOFORM B"/>
    <property type="match status" value="1"/>
</dbReference>
<feature type="transmembrane region" description="Helical" evidence="5">
    <location>
        <begin position="102"/>
        <end position="124"/>
    </location>
</feature>
<keyword evidence="4 5" id="KW-0472">Membrane</keyword>
<dbReference type="OrthoDB" id="3181223at2"/>
<feature type="transmembrane region" description="Helical" evidence="5">
    <location>
        <begin position="420"/>
        <end position="437"/>
    </location>
</feature>
<keyword evidence="9" id="KW-1185">Reference proteome</keyword>
<keyword evidence="3 5" id="KW-1133">Transmembrane helix</keyword>
<sequence length="450" mass="48347">MEEGENQENLKRTLGFFPALSTVMGLVIGGGVFFKISSVTQATGSASLTIWVWVLAGFVTIMAGLTVAELAAALPVAGGIFKYIEHIYGKIPAFLLAWAQSVVYYPAAISALSIVFATQVINLWGLSASLQIPIAIAVAVFIFACNLLGAKVGGGIQSVAFIAKLIPIVLIIGVGLFTPSTNNVSLFPVTAGSHPSFWTSLGGGYVATMFAFDGWMNVGNMAGEMKHPEKDLAKSIIIGLLGITLIYVLISFVFVKELPFGSIPGNQNAASEAAIKIFGGFGGKLVTIGILVSVFGSINGYSMTGMRVSYALGEDDNIVFAKFFGKLTKKSRVPMNAGIVQTVIAIIMVFLGSFDYLTDMLVFVMWIFSIMMFVGVFILRKREPDLKRPYKINFYPIPPILAIIGGGYIVVYTIITQPTLALLGILLTLVGLPLYLIHDHNKKKLKKETE</sequence>
<dbReference type="EMBL" id="VDFN01000013">
    <property type="protein sequence ID" value="MQS45954.1"/>
    <property type="molecule type" value="Genomic_DNA"/>
</dbReference>
<feature type="transmembrane region" description="Helical" evidence="5">
    <location>
        <begin position="48"/>
        <end position="81"/>
    </location>
</feature>
<name>A0A5P0ZFG0_9LACO</name>
<evidence type="ECO:0000313" key="9">
    <source>
        <dbReference type="Proteomes" id="UP000436655"/>
    </source>
</evidence>
<feature type="transmembrane region" description="Helical" evidence="5">
    <location>
        <begin position="236"/>
        <end position="255"/>
    </location>
</feature>
<dbReference type="GO" id="GO:0016020">
    <property type="term" value="C:membrane"/>
    <property type="evidence" value="ECO:0007669"/>
    <property type="project" value="UniProtKB-SubCell"/>
</dbReference>
<feature type="transmembrane region" description="Helical" evidence="5">
    <location>
        <begin position="392"/>
        <end position="414"/>
    </location>
</feature>
<dbReference type="Proteomes" id="UP000436655">
    <property type="component" value="Unassembled WGS sequence"/>
</dbReference>